<dbReference type="VEuPathDB" id="FungiDB:YALI1_B10943g"/>
<dbReference type="Proteomes" id="UP000182444">
    <property type="component" value="Chromosome 1B"/>
</dbReference>
<gene>
    <name evidence="2" type="ORF">YALI1_B10943g</name>
</gene>
<reference evidence="2 3" key="1">
    <citation type="journal article" date="2016" name="PLoS ONE">
        <title>Sequence Assembly of Yarrowia lipolytica Strain W29/CLIB89 Shows Transposable Element Diversity.</title>
        <authorList>
            <person name="Magnan C."/>
            <person name="Yu J."/>
            <person name="Chang I."/>
            <person name="Jahn E."/>
            <person name="Kanomata Y."/>
            <person name="Wu J."/>
            <person name="Zeller M."/>
            <person name="Oakes M."/>
            <person name="Baldi P."/>
            <person name="Sandmeyer S."/>
        </authorList>
    </citation>
    <scope>NUCLEOTIDE SEQUENCE [LARGE SCALE GENOMIC DNA]</scope>
    <source>
        <strain evidence="3">CLIB89(W29)</strain>
    </source>
</reference>
<name>A0A1D8N6Y6_YARLL</name>
<dbReference type="EMBL" id="CP017554">
    <property type="protein sequence ID" value="AOW01400.1"/>
    <property type="molecule type" value="Genomic_DNA"/>
</dbReference>
<protein>
    <submittedName>
        <fullName evidence="2">Uncharacterized protein</fullName>
    </submittedName>
</protein>
<feature type="region of interest" description="Disordered" evidence="1">
    <location>
        <begin position="28"/>
        <end position="72"/>
    </location>
</feature>
<organism evidence="2 3">
    <name type="scientific">Yarrowia lipolytica</name>
    <name type="common">Candida lipolytica</name>
    <dbReference type="NCBI Taxonomy" id="4952"/>
    <lineage>
        <taxon>Eukaryota</taxon>
        <taxon>Fungi</taxon>
        <taxon>Dikarya</taxon>
        <taxon>Ascomycota</taxon>
        <taxon>Saccharomycotina</taxon>
        <taxon>Dipodascomycetes</taxon>
        <taxon>Dipodascales</taxon>
        <taxon>Dipodascales incertae sedis</taxon>
        <taxon>Yarrowia</taxon>
    </lineage>
</organism>
<dbReference type="AlphaFoldDB" id="A0A1D8N6Y6"/>
<proteinExistence type="predicted"/>
<evidence type="ECO:0000313" key="3">
    <source>
        <dbReference type="Proteomes" id="UP000182444"/>
    </source>
</evidence>
<dbReference type="RefSeq" id="XP_068138142.1">
    <property type="nucleotide sequence ID" value="XM_068282041.1"/>
</dbReference>
<evidence type="ECO:0000313" key="2">
    <source>
        <dbReference type="EMBL" id="AOW01400.1"/>
    </source>
</evidence>
<dbReference type="GeneID" id="94582696"/>
<sequence>MVDLAVSKRVGSIPSFWFFCRPLYKSTPSAIRTSPRGSKGHVTHTHTHTHTDTPPVPPSSSTKTQPIIFPSG</sequence>
<feature type="compositionally biased region" description="Basic residues" evidence="1">
    <location>
        <begin position="38"/>
        <end position="48"/>
    </location>
</feature>
<accession>A0A1D8N6Y6</accession>
<evidence type="ECO:0000256" key="1">
    <source>
        <dbReference type="SAM" id="MobiDB-lite"/>
    </source>
</evidence>